<proteinExistence type="predicted"/>
<dbReference type="Proteomes" id="UP001485459">
    <property type="component" value="Chromosome"/>
</dbReference>
<sequence length="126" mass="13731">MRIHIPTFAAVVLFSLVWMFFGIAHLVNADALRPVVAGIPGGVFWVYFTGAAMFLAGLAIILNKWAKPACYLLALMLFVFIVVIHAPGLIRGDFSAPINILKDVGFMAAAIIIGNIRNHIRQLGQL</sequence>
<evidence type="ECO:0008006" key="4">
    <source>
        <dbReference type="Google" id="ProtNLM"/>
    </source>
</evidence>
<evidence type="ECO:0000313" key="3">
    <source>
        <dbReference type="Proteomes" id="UP001485459"/>
    </source>
</evidence>
<name>A0ABZ2YWI5_9BACT</name>
<evidence type="ECO:0000313" key="2">
    <source>
        <dbReference type="EMBL" id="WZN43722.1"/>
    </source>
</evidence>
<dbReference type="RefSeq" id="WP_341838521.1">
    <property type="nucleotide sequence ID" value="NZ_CP149822.1"/>
</dbReference>
<gene>
    <name evidence="2" type="ORF">WJU16_11865</name>
</gene>
<keyword evidence="1" id="KW-0472">Membrane</keyword>
<protein>
    <recommendedName>
        <fullName evidence="4">DoxX family protein</fullName>
    </recommendedName>
</protein>
<keyword evidence="1" id="KW-1133">Transmembrane helix</keyword>
<feature type="transmembrane region" description="Helical" evidence="1">
    <location>
        <begin position="96"/>
        <end position="116"/>
    </location>
</feature>
<keyword evidence="3" id="KW-1185">Reference proteome</keyword>
<accession>A0ABZ2YWI5</accession>
<organism evidence="2 3">
    <name type="scientific">Chitinophaga pollutisoli</name>
    <dbReference type="NCBI Taxonomy" id="3133966"/>
    <lineage>
        <taxon>Bacteria</taxon>
        <taxon>Pseudomonadati</taxon>
        <taxon>Bacteroidota</taxon>
        <taxon>Chitinophagia</taxon>
        <taxon>Chitinophagales</taxon>
        <taxon>Chitinophagaceae</taxon>
        <taxon>Chitinophaga</taxon>
    </lineage>
</organism>
<reference evidence="3" key="1">
    <citation type="submission" date="2024-03" db="EMBL/GenBank/DDBJ databases">
        <title>Chitinophaga horti sp. nov., isolated from garden soil.</title>
        <authorList>
            <person name="Lee D.S."/>
            <person name="Han D.M."/>
            <person name="Baek J.H."/>
            <person name="Choi D.G."/>
            <person name="Jeon J.H."/>
            <person name="Jeon C.O."/>
        </authorList>
    </citation>
    <scope>NUCLEOTIDE SEQUENCE [LARGE SCALE GENOMIC DNA]</scope>
    <source>
        <strain evidence="3">GPA1</strain>
    </source>
</reference>
<keyword evidence="1" id="KW-0812">Transmembrane</keyword>
<dbReference type="EMBL" id="CP149822">
    <property type="protein sequence ID" value="WZN43722.1"/>
    <property type="molecule type" value="Genomic_DNA"/>
</dbReference>
<feature type="transmembrane region" description="Helical" evidence="1">
    <location>
        <begin position="45"/>
        <end position="62"/>
    </location>
</feature>
<evidence type="ECO:0000256" key="1">
    <source>
        <dbReference type="SAM" id="Phobius"/>
    </source>
</evidence>
<feature type="transmembrane region" description="Helical" evidence="1">
    <location>
        <begin position="69"/>
        <end position="90"/>
    </location>
</feature>